<reference evidence="12 13" key="1">
    <citation type="submission" date="2018-01" db="EMBL/GenBank/DDBJ databases">
        <title>Complete genome sequence of Bacteriovorax stolpii DSM12778.</title>
        <authorList>
            <person name="Tang B."/>
            <person name="Chang J."/>
        </authorList>
    </citation>
    <scope>NUCLEOTIDE SEQUENCE [LARGE SCALE GENOMIC DNA]</scope>
    <source>
        <strain evidence="12 13">DSM 12778</strain>
    </source>
</reference>
<dbReference type="NCBIfam" id="NF009205">
    <property type="entry name" value="PRK12553.1"/>
    <property type="match status" value="1"/>
</dbReference>
<evidence type="ECO:0000256" key="5">
    <source>
        <dbReference type="ARBA" id="ARBA00034021"/>
    </source>
</evidence>
<evidence type="ECO:0000256" key="2">
    <source>
        <dbReference type="ARBA" id="ARBA00022670"/>
    </source>
</evidence>
<dbReference type="InterPro" id="IPR001907">
    <property type="entry name" value="ClpP"/>
</dbReference>
<dbReference type="GO" id="GO:0006515">
    <property type="term" value="P:protein quality control for misfolded or incompletely synthesized proteins"/>
    <property type="evidence" value="ECO:0007669"/>
    <property type="project" value="TreeGrafter"/>
</dbReference>
<evidence type="ECO:0000256" key="4">
    <source>
        <dbReference type="ARBA" id="ARBA00022825"/>
    </source>
</evidence>
<keyword evidence="13" id="KW-1185">Reference proteome</keyword>
<dbReference type="InterPro" id="IPR029045">
    <property type="entry name" value="ClpP/crotonase-like_dom_sf"/>
</dbReference>
<proteinExistence type="inferred from homology"/>
<comment type="similarity">
    <text evidence="1 6 11">Belongs to the peptidase S14 family.</text>
</comment>
<dbReference type="PANTHER" id="PTHR10381:SF11">
    <property type="entry name" value="ATP-DEPENDENT CLP PROTEASE PROTEOLYTIC SUBUNIT, MITOCHONDRIAL"/>
    <property type="match status" value="1"/>
</dbReference>
<accession>A0A2K9NP06</accession>
<dbReference type="FunFam" id="3.90.226.10:FF:000001">
    <property type="entry name" value="ATP-dependent Clp protease proteolytic subunit"/>
    <property type="match status" value="1"/>
</dbReference>
<dbReference type="CDD" id="cd07017">
    <property type="entry name" value="S14_ClpP_2"/>
    <property type="match status" value="1"/>
</dbReference>
<dbReference type="PRINTS" id="PR00127">
    <property type="entry name" value="CLPPROTEASEP"/>
</dbReference>
<dbReference type="GO" id="GO:0005737">
    <property type="term" value="C:cytoplasm"/>
    <property type="evidence" value="ECO:0007669"/>
    <property type="project" value="UniProtKB-SubCell"/>
</dbReference>
<protein>
    <recommendedName>
        <fullName evidence="6 11">ATP-dependent Clp protease proteolytic subunit</fullName>
        <ecNumber evidence="6 9">3.4.21.92</ecNumber>
    </recommendedName>
    <alternativeName>
        <fullName evidence="6">Endopeptidase Clp</fullName>
    </alternativeName>
</protein>
<dbReference type="GO" id="GO:0004252">
    <property type="term" value="F:serine-type endopeptidase activity"/>
    <property type="evidence" value="ECO:0007669"/>
    <property type="project" value="UniProtKB-UniRule"/>
</dbReference>
<dbReference type="Pfam" id="PF00574">
    <property type="entry name" value="CLP_protease"/>
    <property type="match status" value="1"/>
</dbReference>
<dbReference type="HAMAP" id="MF_00444">
    <property type="entry name" value="ClpP"/>
    <property type="match status" value="1"/>
</dbReference>
<dbReference type="AlphaFoldDB" id="A0A2K9NP06"/>
<dbReference type="Gene3D" id="3.90.226.10">
    <property type="entry name" value="2-enoyl-CoA Hydratase, Chain A, domain 1"/>
    <property type="match status" value="1"/>
</dbReference>
<keyword evidence="3 6" id="KW-0378">Hydrolase</keyword>
<evidence type="ECO:0000256" key="11">
    <source>
        <dbReference type="RuleBase" id="RU003567"/>
    </source>
</evidence>
<feature type="active site" evidence="7">
    <location>
        <position position="103"/>
    </location>
</feature>
<evidence type="ECO:0000313" key="12">
    <source>
        <dbReference type="EMBL" id="AUN97228.1"/>
    </source>
</evidence>
<keyword evidence="4 6" id="KW-0720">Serine protease</keyword>
<dbReference type="PANTHER" id="PTHR10381">
    <property type="entry name" value="ATP-DEPENDENT CLP PROTEASE PROTEOLYTIC SUBUNIT"/>
    <property type="match status" value="1"/>
</dbReference>
<organism evidence="12 13">
    <name type="scientific">Bacteriovorax stolpii</name>
    <name type="common">Bdellovibrio stolpii</name>
    <dbReference type="NCBI Taxonomy" id="960"/>
    <lineage>
        <taxon>Bacteria</taxon>
        <taxon>Pseudomonadati</taxon>
        <taxon>Bdellovibrionota</taxon>
        <taxon>Bacteriovoracia</taxon>
        <taxon>Bacteriovoracales</taxon>
        <taxon>Bacteriovoracaceae</taxon>
        <taxon>Bacteriovorax</taxon>
    </lineage>
</organism>
<dbReference type="InterPro" id="IPR033135">
    <property type="entry name" value="ClpP_His_AS"/>
</dbReference>
<dbReference type="PROSITE" id="PS00382">
    <property type="entry name" value="CLP_PROTEASE_HIS"/>
    <property type="match status" value="1"/>
</dbReference>
<comment type="catalytic activity">
    <reaction evidence="5 6 8">
        <text>Hydrolysis of proteins to small peptides in the presence of ATP and magnesium. alpha-casein is the usual test substrate. In the absence of ATP, only oligopeptides shorter than five residues are hydrolyzed (such as succinyl-Leu-Tyr-|-NHMec, and Leu-Tyr-Leu-|-Tyr-Trp, in which cleavage of the -Tyr-|-Leu- and -Tyr-|-Trp bonds also occurs).</text>
        <dbReference type="EC" id="3.4.21.92"/>
    </reaction>
</comment>
<evidence type="ECO:0000256" key="1">
    <source>
        <dbReference type="ARBA" id="ARBA00007039"/>
    </source>
</evidence>
<keyword evidence="6" id="KW-0963">Cytoplasm</keyword>
<comment type="subcellular location">
    <subcellularLocation>
        <location evidence="6">Cytoplasm</location>
    </subcellularLocation>
</comment>
<dbReference type="SUPFAM" id="SSF52096">
    <property type="entry name" value="ClpP/crotonase"/>
    <property type="match status" value="1"/>
</dbReference>
<evidence type="ECO:0000256" key="10">
    <source>
        <dbReference type="RuleBase" id="RU000550"/>
    </source>
</evidence>
<dbReference type="InterPro" id="IPR018215">
    <property type="entry name" value="ClpP_Ser_AS"/>
</dbReference>
<evidence type="ECO:0000256" key="3">
    <source>
        <dbReference type="ARBA" id="ARBA00022801"/>
    </source>
</evidence>
<gene>
    <name evidence="6" type="primary">clpP</name>
    <name evidence="12" type="ORF">C0V70_03705</name>
</gene>
<evidence type="ECO:0000313" key="13">
    <source>
        <dbReference type="Proteomes" id="UP000235584"/>
    </source>
</evidence>
<dbReference type="GO" id="GO:0051117">
    <property type="term" value="F:ATPase binding"/>
    <property type="evidence" value="ECO:0007669"/>
    <property type="project" value="TreeGrafter"/>
</dbReference>
<keyword evidence="2 6" id="KW-0645">Protease</keyword>
<evidence type="ECO:0000256" key="7">
    <source>
        <dbReference type="PROSITE-ProRule" id="PRU10085"/>
    </source>
</evidence>
<dbReference type="OrthoDB" id="5291646at2"/>
<feature type="active site" evidence="6 8">
    <location>
        <position position="128"/>
    </location>
</feature>
<evidence type="ECO:0000256" key="9">
    <source>
        <dbReference type="RuleBase" id="RU000549"/>
    </source>
</evidence>
<comment type="function">
    <text evidence="6 10">Cleaves peptides in various proteins in a process that requires ATP hydrolysis. Has a chymotrypsin-like activity. Plays a major role in the degradation of misfolded proteins.</text>
</comment>
<evidence type="ECO:0000256" key="6">
    <source>
        <dbReference type="HAMAP-Rule" id="MF_00444"/>
    </source>
</evidence>
<dbReference type="Proteomes" id="UP000235584">
    <property type="component" value="Chromosome"/>
</dbReference>
<dbReference type="EC" id="3.4.21.92" evidence="6 9"/>
<dbReference type="NCBIfam" id="NF001368">
    <property type="entry name" value="PRK00277.1"/>
    <property type="match status" value="1"/>
</dbReference>
<dbReference type="RefSeq" id="WP_102242523.1">
    <property type="nucleotide sequence ID" value="NZ_CP025704.1"/>
</dbReference>
<evidence type="ECO:0000256" key="8">
    <source>
        <dbReference type="PROSITE-ProRule" id="PRU10086"/>
    </source>
</evidence>
<sequence length="206" mass="22847">MDPKAYIPNPIVIEQTARGERQYDIYSRLLLDRIVFLGTEVNDTVANLLIAQMLFLEQSDADAPIHFYINSPGGSVYAGLGIYDIMQHISCPVYTYCVGMAASMGSLLLTAGAAGFRHSMPHSRIMIHQPLGGARGQASDIQIQANEIQDLKKQLNGIYVRHSSAGMTMERIEKETDRDNYLNPHKAIELGLIDVVIDKSGRKLKK</sequence>
<name>A0A2K9NP06_BACTC</name>
<dbReference type="GO" id="GO:0009368">
    <property type="term" value="C:endopeptidase Clp complex"/>
    <property type="evidence" value="ECO:0007669"/>
    <property type="project" value="TreeGrafter"/>
</dbReference>
<dbReference type="GO" id="GO:0004176">
    <property type="term" value="F:ATP-dependent peptidase activity"/>
    <property type="evidence" value="ECO:0007669"/>
    <property type="project" value="InterPro"/>
</dbReference>
<comment type="subunit">
    <text evidence="6">Fourteen ClpP subunits assemble into 2 heptameric rings which stack back to back to give a disk-like structure with a central cavity, resembling the structure of eukaryotic proteasomes.</text>
</comment>
<dbReference type="InterPro" id="IPR023562">
    <property type="entry name" value="ClpP/TepA"/>
</dbReference>
<feature type="active site" description="Nucleophile" evidence="6">
    <location>
        <position position="103"/>
    </location>
</feature>
<dbReference type="EMBL" id="CP025704">
    <property type="protein sequence ID" value="AUN97228.1"/>
    <property type="molecule type" value="Genomic_DNA"/>
</dbReference>
<dbReference type="KEGG" id="bsto:C0V70_03705"/>
<dbReference type="PROSITE" id="PS00381">
    <property type="entry name" value="CLP_PROTEASE_SER"/>
    <property type="match status" value="1"/>
</dbReference>